<proteinExistence type="inferred from homology"/>
<feature type="region of interest" description="Disordered" evidence="4">
    <location>
        <begin position="855"/>
        <end position="965"/>
    </location>
</feature>
<dbReference type="CDD" id="cd21199">
    <property type="entry name" value="CH_CYTS"/>
    <property type="match status" value="1"/>
</dbReference>
<keyword evidence="2 3" id="KW-0175">Coiled coil</keyword>
<protein>
    <submittedName>
        <fullName evidence="6">Cytospin-A</fullName>
    </submittedName>
</protein>
<reference evidence="6 7" key="1">
    <citation type="journal article" date="2017" name="Nat. Ecol. Evol.">
        <title>Scallop genome provides insights into evolution of bilaterian karyotype and development.</title>
        <authorList>
            <person name="Wang S."/>
            <person name="Zhang J."/>
            <person name="Jiao W."/>
            <person name="Li J."/>
            <person name="Xun X."/>
            <person name="Sun Y."/>
            <person name="Guo X."/>
            <person name="Huan P."/>
            <person name="Dong B."/>
            <person name="Zhang L."/>
            <person name="Hu X."/>
            <person name="Sun X."/>
            <person name="Wang J."/>
            <person name="Zhao C."/>
            <person name="Wang Y."/>
            <person name="Wang D."/>
            <person name="Huang X."/>
            <person name="Wang R."/>
            <person name="Lv J."/>
            <person name="Li Y."/>
            <person name="Zhang Z."/>
            <person name="Liu B."/>
            <person name="Lu W."/>
            <person name="Hui Y."/>
            <person name="Liang J."/>
            <person name="Zhou Z."/>
            <person name="Hou R."/>
            <person name="Li X."/>
            <person name="Liu Y."/>
            <person name="Li H."/>
            <person name="Ning X."/>
            <person name="Lin Y."/>
            <person name="Zhao L."/>
            <person name="Xing Q."/>
            <person name="Dou J."/>
            <person name="Li Y."/>
            <person name="Mao J."/>
            <person name="Guo H."/>
            <person name="Dou H."/>
            <person name="Li T."/>
            <person name="Mu C."/>
            <person name="Jiang W."/>
            <person name="Fu Q."/>
            <person name="Fu X."/>
            <person name="Miao Y."/>
            <person name="Liu J."/>
            <person name="Yu Q."/>
            <person name="Li R."/>
            <person name="Liao H."/>
            <person name="Li X."/>
            <person name="Kong Y."/>
            <person name="Jiang Z."/>
            <person name="Chourrout D."/>
            <person name="Li R."/>
            <person name="Bao Z."/>
        </authorList>
    </citation>
    <scope>NUCLEOTIDE SEQUENCE [LARGE SCALE GENOMIC DNA]</scope>
    <source>
        <strain evidence="6 7">PY_sf001</strain>
    </source>
</reference>
<dbReference type="PANTHER" id="PTHR23167">
    <property type="entry name" value="CALPONIN HOMOLOGY DOMAIN-CONTAINING PROTEIN DDB_G0272472-RELATED"/>
    <property type="match status" value="1"/>
</dbReference>
<dbReference type="EMBL" id="NEDP02001060">
    <property type="protein sequence ID" value="OWF54366.1"/>
    <property type="molecule type" value="Genomic_DNA"/>
</dbReference>
<dbReference type="InterPro" id="IPR050540">
    <property type="entry name" value="F-actin_Monoox_Mical"/>
</dbReference>
<dbReference type="OrthoDB" id="21607at2759"/>
<name>A0A210R029_MIZYE</name>
<dbReference type="PROSITE" id="PS50021">
    <property type="entry name" value="CH"/>
    <property type="match status" value="1"/>
</dbReference>
<feature type="region of interest" description="Disordered" evidence="4">
    <location>
        <begin position="126"/>
        <end position="178"/>
    </location>
</feature>
<dbReference type="Proteomes" id="UP000242188">
    <property type="component" value="Unassembled WGS sequence"/>
</dbReference>
<evidence type="ECO:0000256" key="4">
    <source>
        <dbReference type="SAM" id="MobiDB-lite"/>
    </source>
</evidence>
<dbReference type="SMART" id="SM00033">
    <property type="entry name" value="CH"/>
    <property type="match status" value="1"/>
</dbReference>
<evidence type="ECO:0000256" key="2">
    <source>
        <dbReference type="ARBA" id="ARBA00023054"/>
    </source>
</evidence>
<evidence type="ECO:0000313" key="6">
    <source>
        <dbReference type="EMBL" id="OWF54366.1"/>
    </source>
</evidence>
<evidence type="ECO:0000256" key="3">
    <source>
        <dbReference type="SAM" id="Coils"/>
    </source>
</evidence>
<dbReference type="PANTHER" id="PTHR23167:SF69">
    <property type="entry name" value="FI18193P1"/>
    <property type="match status" value="1"/>
</dbReference>
<comment type="caution">
    <text evidence="6">The sequence shown here is derived from an EMBL/GenBank/DDBJ whole genome shotgun (WGS) entry which is preliminary data.</text>
</comment>
<feature type="coiled-coil region" evidence="3">
    <location>
        <begin position="190"/>
        <end position="231"/>
    </location>
</feature>
<gene>
    <name evidence="6" type="ORF">KP79_PYT00336</name>
</gene>
<dbReference type="Gene3D" id="1.10.418.10">
    <property type="entry name" value="Calponin-like domain"/>
    <property type="match status" value="1"/>
</dbReference>
<comment type="similarity">
    <text evidence="1">Belongs to the cytospin-A family.</text>
</comment>
<feature type="compositionally biased region" description="Polar residues" evidence="4">
    <location>
        <begin position="857"/>
        <end position="875"/>
    </location>
</feature>
<evidence type="ECO:0000259" key="5">
    <source>
        <dbReference type="PROSITE" id="PS50021"/>
    </source>
</evidence>
<keyword evidence="7" id="KW-1185">Reference proteome</keyword>
<dbReference type="FunFam" id="1.10.418.10:FF:000020">
    <property type="entry name" value="Cytospin-A isoform 1"/>
    <property type="match status" value="1"/>
</dbReference>
<evidence type="ECO:0000313" key="7">
    <source>
        <dbReference type="Proteomes" id="UP000242188"/>
    </source>
</evidence>
<dbReference type="InterPro" id="IPR001715">
    <property type="entry name" value="CH_dom"/>
</dbReference>
<dbReference type="Gene3D" id="1.10.287.1490">
    <property type="match status" value="1"/>
</dbReference>
<feature type="compositionally biased region" description="Polar residues" evidence="4">
    <location>
        <begin position="915"/>
        <end position="944"/>
    </location>
</feature>
<dbReference type="SUPFAM" id="SSF47576">
    <property type="entry name" value="Calponin-homology domain, CH-domain"/>
    <property type="match status" value="1"/>
</dbReference>
<feature type="compositionally biased region" description="Basic and acidic residues" evidence="4">
    <location>
        <begin position="101"/>
        <end position="110"/>
    </location>
</feature>
<feature type="compositionally biased region" description="Basic and acidic residues" evidence="4">
    <location>
        <begin position="748"/>
        <end position="770"/>
    </location>
</feature>
<evidence type="ECO:0000256" key="1">
    <source>
        <dbReference type="ARBA" id="ARBA00009452"/>
    </source>
</evidence>
<feature type="region of interest" description="Disordered" evidence="4">
    <location>
        <begin position="825"/>
        <end position="844"/>
    </location>
</feature>
<accession>A0A210R029</accession>
<feature type="compositionally biased region" description="Low complexity" evidence="4">
    <location>
        <begin position="825"/>
        <end position="835"/>
    </location>
</feature>
<dbReference type="AlphaFoldDB" id="A0A210R029"/>
<feature type="region of interest" description="Disordered" evidence="4">
    <location>
        <begin position="1"/>
        <end position="58"/>
    </location>
</feature>
<dbReference type="Pfam" id="PF00307">
    <property type="entry name" value="CH"/>
    <property type="match status" value="1"/>
</dbReference>
<dbReference type="InterPro" id="IPR036872">
    <property type="entry name" value="CH_dom_sf"/>
</dbReference>
<feature type="region of interest" description="Disordered" evidence="4">
    <location>
        <begin position="72"/>
        <end position="113"/>
    </location>
</feature>
<feature type="region of interest" description="Disordered" evidence="4">
    <location>
        <begin position="746"/>
        <end position="777"/>
    </location>
</feature>
<feature type="coiled-coil region" evidence="3">
    <location>
        <begin position="381"/>
        <end position="415"/>
    </location>
</feature>
<sequence>MQADGKVKKTSTPMKVTPVKTNRGFKESKSDHMSLSSKQKAPLQGKSVGSPLGKPYLSKSYENLSLHQKKKLSTYIDHRPKSSLGLPKADNSGKQSNKENFQQKDKEGFLKPKPVKALIVAPIRKASSTQHIDKSGNSGGTGGATTHKTYTSRMQAMKRAHSQQNVSKDKQARKRTSAPADVMAYNAELLANFEKDKKLLEARISELVQVAENRKAEIEKFKYETKNLKEQIPSHDLKDEIQFLRSENKLYMDQLKDLGHPVEQITDTEKLSRLQANKGCKSVEGSVPKSISCDSLSTDGQCNTGKYDTADRSVTSEPGLSLNDICSQVPEHPSLCSFEISANWEKGSNKSSDALSEVSVAGLTERIQQMEESHYSTNEELQATLQELGDLQHSVNELTDENERLFNERNILLESLCTQTEKLQHCRIQIEQLKSLLISGTLPDTTTRELQLLELLKAGQVEREEMICKQNEYANALHNCEHDLRESQDAVDATRDKSLLLEDTASSLKAERDTYARNNSELKEQMANNRIEISHYKTLLENEKTRVQELDQYCAASKRSDLEELLHNALQEKDKLEDKCANTMETLLHSQNEVENLRETLRSREEELKVTKNNGRTQVHDFEYKIERLDKEREDNKMEIESLRQRMSEEEHDADQLRENKKCLTVELQGLRKQIDTLLQEKVKVDTEVRELREKMDEKSEEWHQFQKDLQVAVLVANDFRAETQEDRDKIQQDNATLSEQVVSLQSENDKLREENDCLKSQKSLDEKSSTPKSIMSNAELKGKVLCTVDRELLHLRDKRQDKNATQSVKSLIRSIEEQVKSGCSSLHSSTCSSRRNSDTADGSLSGIREFQDLVKSPSSPNVEGSPLFNTSSPDVTLRSALKKTEKPSPIRLSVGMLSFDSPRSPLETGPKSAPPTSKTDTSPTISSILSNRPSASIRRSSTVGLVESGDRKEGSSKDPLSMLSKQMGGSKRNALLKWCQQKTINYPKVDITNFSSSWNDGLAFCALLHSYIPNKIPYADLSSEDKRSNFNYAFEAAEGVGISSSILNINDMVVMERPDWQAVMAYVTSIYKHFEIDARS</sequence>
<organism evidence="6 7">
    <name type="scientific">Mizuhopecten yessoensis</name>
    <name type="common">Japanese scallop</name>
    <name type="synonym">Patinopecten yessoensis</name>
    <dbReference type="NCBI Taxonomy" id="6573"/>
    <lineage>
        <taxon>Eukaryota</taxon>
        <taxon>Metazoa</taxon>
        <taxon>Spiralia</taxon>
        <taxon>Lophotrochozoa</taxon>
        <taxon>Mollusca</taxon>
        <taxon>Bivalvia</taxon>
        <taxon>Autobranchia</taxon>
        <taxon>Pteriomorphia</taxon>
        <taxon>Pectinida</taxon>
        <taxon>Pectinoidea</taxon>
        <taxon>Pectinidae</taxon>
        <taxon>Mizuhopecten</taxon>
    </lineage>
</organism>
<feature type="domain" description="Calponin-homology (CH)" evidence="5">
    <location>
        <begin position="970"/>
        <end position="1076"/>
    </location>
</feature>